<dbReference type="Proteomes" id="UP001142055">
    <property type="component" value="Chromosome 2"/>
</dbReference>
<keyword evidence="3" id="KW-1185">Reference proteome</keyword>
<dbReference type="EMBL" id="JAPWDV010000002">
    <property type="protein sequence ID" value="KAJ6219016.1"/>
    <property type="molecule type" value="Genomic_DNA"/>
</dbReference>
<protein>
    <submittedName>
        <fullName evidence="2">Uncharacterized protein</fullName>
    </submittedName>
</protein>
<reference evidence="2" key="1">
    <citation type="submission" date="2022-12" db="EMBL/GenBank/DDBJ databases">
        <title>Genome assemblies of Blomia tropicalis.</title>
        <authorList>
            <person name="Cui Y."/>
        </authorList>
    </citation>
    <scope>NUCLEOTIDE SEQUENCE</scope>
    <source>
        <tissue evidence="2">Adult mites</tissue>
    </source>
</reference>
<evidence type="ECO:0000313" key="3">
    <source>
        <dbReference type="Proteomes" id="UP001142055"/>
    </source>
</evidence>
<proteinExistence type="predicted"/>
<gene>
    <name evidence="2" type="ORF">RDWZM_004828</name>
</gene>
<feature type="chain" id="PRO_5040189684" evidence="1">
    <location>
        <begin position="27"/>
        <end position="254"/>
    </location>
</feature>
<name>A0A9Q0M4G9_BLOTA</name>
<keyword evidence="1" id="KW-0732">Signal</keyword>
<dbReference type="AlphaFoldDB" id="A0A9Q0M4G9"/>
<sequence length="254" mass="29380">MMTSSRRSMIVSFILISNWFIQLANGINDEQVCSDIIVIKETILWIGMMRSRFVLMTSQGNVFDMSTSSLDYRGFHLYLTGFKTRKQIYPVLDAKIHSDGTGYFQGTEKRLTVVDEKGEYLYVETSDRKNGNAYDITHKTTMYYKVDDELKSKASEPQVSLSSSQALTFYWIKYDSESDRTGMFSKATFIGGKTLKESTILKPASETYFLCRTKVAADQVYMNRKKCKPRLEWKVTQGFVDSYNFYLLVRIKPF</sequence>
<feature type="signal peptide" evidence="1">
    <location>
        <begin position="1"/>
        <end position="26"/>
    </location>
</feature>
<comment type="caution">
    <text evidence="2">The sequence shown here is derived from an EMBL/GenBank/DDBJ whole genome shotgun (WGS) entry which is preliminary data.</text>
</comment>
<organism evidence="2 3">
    <name type="scientific">Blomia tropicalis</name>
    <name type="common">Mite</name>
    <dbReference type="NCBI Taxonomy" id="40697"/>
    <lineage>
        <taxon>Eukaryota</taxon>
        <taxon>Metazoa</taxon>
        <taxon>Ecdysozoa</taxon>
        <taxon>Arthropoda</taxon>
        <taxon>Chelicerata</taxon>
        <taxon>Arachnida</taxon>
        <taxon>Acari</taxon>
        <taxon>Acariformes</taxon>
        <taxon>Sarcoptiformes</taxon>
        <taxon>Astigmata</taxon>
        <taxon>Glycyphagoidea</taxon>
        <taxon>Echimyopodidae</taxon>
        <taxon>Blomia</taxon>
    </lineage>
</organism>
<evidence type="ECO:0000256" key="1">
    <source>
        <dbReference type="SAM" id="SignalP"/>
    </source>
</evidence>
<evidence type="ECO:0000313" key="2">
    <source>
        <dbReference type="EMBL" id="KAJ6219016.1"/>
    </source>
</evidence>
<accession>A0A9Q0M4G9</accession>